<proteinExistence type="inferred from homology"/>
<comment type="subunit">
    <text evidence="4">Homooligomer.</text>
</comment>
<dbReference type="Pfam" id="PF03151">
    <property type="entry name" value="TPT"/>
    <property type="match status" value="1"/>
</dbReference>
<evidence type="ECO:0000256" key="1">
    <source>
        <dbReference type="ARBA" id="ARBA00003420"/>
    </source>
</evidence>
<evidence type="ECO:0000256" key="5">
    <source>
        <dbReference type="ARBA" id="ARBA00022692"/>
    </source>
</evidence>
<feature type="transmembrane region" description="Helical" evidence="9">
    <location>
        <begin position="230"/>
        <end position="250"/>
    </location>
</feature>
<accession>A0AB34KP65</accession>
<evidence type="ECO:0000259" key="10">
    <source>
        <dbReference type="Pfam" id="PF03151"/>
    </source>
</evidence>
<dbReference type="InterPro" id="IPR004853">
    <property type="entry name" value="Sugar_P_trans_dom"/>
</dbReference>
<dbReference type="Proteomes" id="UP000803884">
    <property type="component" value="Unassembled WGS sequence"/>
</dbReference>
<keyword evidence="6 9" id="KW-1133">Transmembrane helix</keyword>
<evidence type="ECO:0000313" key="11">
    <source>
        <dbReference type="EMBL" id="KAL1585902.1"/>
    </source>
</evidence>
<evidence type="ECO:0000256" key="9">
    <source>
        <dbReference type="SAM" id="Phobius"/>
    </source>
</evidence>
<sequence>MSAIKENSPVEHQEEYDEEKAFLSHEQPEHEAYPQKSSPPSLSRRFWFAAVLNCVSTAGIVFVNKRIFEHERLRHDQVTIAAFHFAVTGLTLYAVSRPQINVFQAKRVPIARILPLAIAMICNVVLLNLSLAYSSIQFYQIVRVLITPAVALMNYIITRATIPVRAALTLIPVCAGVAVVSYFDTAPKSGTAEKATAPIGVIFAFSAIFASAIYTVWIDKYHRVLECSSMQLLLNQAPVSVLIMLFIIPFSDDITVWVAIDSFTWMLVLLSGVLACLINLSQFLIIKEAGPVSSTVVGHSKTCLIVAAGWIHSGKSLSDGSLAGILLALGGIIAYSVAMQRAARK</sequence>
<feature type="transmembrane region" description="Helical" evidence="9">
    <location>
        <begin position="292"/>
        <end position="311"/>
    </location>
</feature>
<dbReference type="GO" id="GO:0005789">
    <property type="term" value="C:endoplasmic reticulum membrane"/>
    <property type="evidence" value="ECO:0007669"/>
    <property type="project" value="UniProtKB-SubCell"/>
</dbReference>
<name>A0AB34KP65_9PEZI</name>
<gene>
    <name evidence="11" type="ORF">WHR41_04956</name>
</gene>
<comment type="function">
    <text evidence="1">Involved in the import of GDP-mannose from the cytoplasm into the Golgi lumen.</text>
</comment>
<evidence type="ECO:0000313" key="12">
    <source>
        <dbReference type="Proteomes" id="UP000803884"/>
    </source>
</evidence>
<feature type="transmembrane region" description="Helical" evidence="9">
    <location>
        <begin position="195"/>
        <end position="218"/>
    </location>
</feature>
<feature type="transmembrane region" description="Helical" evidence="9">
    <location>
        <begin position="317"/>
        <end position="338"/>
    </location>
</feature>
<feature type="transmembrane region" description="Helical" evidence="9">
    <location>
        <begin position="164"/>
        <end position="183"/>
    </location>
</feature>
<evidence type="ECO:0000256" key="2">
    <source>
        <dbReference type="ARBA" id="ARBA00004477"/>
    </source>
</evidence>
<comment type="similarity">
    <text evidence="3">Belongs to the TPT transporter family. SLC35D subfamily.</text>
</comment>
<evidence type="ECO:0000256" key="8">
    <source>
        <dbReference type="SAM" id="MobiDB-lite"/>
    </source>
</evidence>
<comment type="subcellular location">
    <subcellularLocation>
        <location evidence="2">Endoplasmic reticulum membrane</location>
        <topology evidence="2">Multi-pass membrane protein</topology>
    </subcellularLocation>
</comment>
<keyword evidence="12" id="KW-1185">Reference proteome</keyword>
<protein>
    <recommendedName>
        <fullName evidence="10">Sugar phosphate transporter domain-containing protein</fullName>
    </recommendedName>
</protein>
<organism evidence="11 12">
    <name type="scientific">Cladosporium halotolerans</name>
    <dbReference type="NCBI Taxonomy" id="1052096"/>
    <lineage>
        <taxon>Eukaryota</taxon>
        <taxon>Fungi</taxon>
        <taxon>Dikarya</taxon>
        <taxon>Ascomycota</taxon>
        <taxon>Pezizomycotina</taxon>
        <taxon>Dothideomycetes</taxon>
        <taxon>Dothideomycetidae</taxon>
        <taxon>Cladosporiales</taxon>
        <taxon>Cladosporiaceae</taxon>
        <taxon>Cladosporium</taxon>
    </lineage>
</organism>
<dbReference type="EMBL" id="JAAQHG020000017">
    <property type="protein sequence ID" value="KAL1585902.1"/>
    <property type="molecule type" value="Genomic_DNA"/>
</dbReference>
<feature type="transmembrane region" description="Helical" evidence="9">
    <location>
        <begin position="46"/>
        <end position="64"/>
    </location>
</feature>
<evidence type="ECO:0000256" key="7">
    <source>
        <dbReference type="ARBA" id="ARBA00023136"/>
    </source>
</evidence>
<feature type="transmembrane region" description="Helical" evidence="9">
    <location>
        <begin position="256"/>
        <end position="280"/>
    </location>
</feature>
<dbReference type="PANTHER" id="PTHR11132">
    <property type="entry name" value="SOLUTE CARRIER FAMILY 35"/>
    <property type="match status" value="1"/>
</dbReference>
<keyword evidence="7 9" id="KW-0472">Membrane</keyword>
<evidence type="ECO:0000256" key="3">
    <source>
        <dbReference type="ARBA" id="ARBA00010425"/>
    </source>
</evidence>
<dbReference type="RefSeq" id="XP_069229008.1">
    <property type="nucleotide sequence ID" value="XM_069373562.1"/>
</dbReference>
<evidence type="ECO:0000256" key="6">
    <source>
        <dbReference type="ARBA" id="ARBA00022989"/>
    </source>
</evidence>
<dbReference type="InterPro" id="IPR050186">
    <property type="entry name" value="TPT_transporter"/>
</dbReference>
<feature type="region of interest" description="Disordered" evidence="8">
    <location>
        <begin position="1"/>
        <end position="38"/>
    </location>
</feature>
<feature type="transmembrane region" description="Helical" evidence="9">
    <location>
        <begin position="138"/>
        <end position="157"/>
    </location>
</feature>
<reference evidence="11 12" key="1">
    <citation type="journal article" date="2020" name="Microbiol. Resour. Announc.">
        <title>Draft Genome Sequence of a Cladosporium Species Isolated from the Mesophotic Ascidian Didemnum maculosum.</title>
        <authorList>
            <person name="Gioti A."/>
            <person name="Siaperas R."/>
            <person name="Nikolaivits E."/>
            <person name="Le Goff G."/>
            <person name="Ouazzani J."/>
            <person name="Kotoulas G."/>
            <person name="Topakas E."/>
        </authorList>
    </citation>
    <scope>NUCLEOTIDE SEQUENCE [LARGE SCALE GENOMIC DNA]</scope>
    <source>
        <strain evidence="11 12">TM138-S3</strain>
    </source>
</reference>
<dbReference type="GeneID" id="96006400"/>
<dbReference type="AlphaFoldDB" id="A0AB34KP65"/>
<evidence type="ECO:0000256" key="4">
    <source>
        <dbReference type="ARBA" id="ARBA00011182"/>
    </source>
</evidence>
<feature type="domain" description="Sugar phosphate transporter" evidence="10">
    <location>
        <begin position="61"/>
        <end position="336"/>
    </location>
</feature>
<feature type="transmembrane region" description="Helical" evidence="9">
    <location>
        <begin position="113"/>
        <end position="132"/>
    </location>
</feature>
<feature type="compositionally biased region" description="Basic and acidic residues" evidence="8">
    <location>
        <begin position="8"/>
        <end position="33"/>
    </location>
</feature>
<keyword evidence="5 9" id="KW-0812">Transmembrane</keyword>
<comment type="caution">
    <text evidence="11">The sequence shown here is derived from an EMBL/GenBank/DDBJ whole genome shotgun (WGS) entry which is preliminary data.</text>
</comment>